<evidence type="ECO:0000313" key="2">
    <source>
        <dbReference type="EMBL" id="SFO61093.1"/>
    </source>
</evidence>
<name>A0A1I5IKP5_9PSEU</name>
<reference evidence="3" key="1">
    <citation type="submission" date="2016-10" db="EMBL/GenBank/DDBJ databases">
        <authorList>
            <person name="Varghese N."/>
            <person name="Submissions S."/>
        </authorList>
    </citation>
    <scope>NUCLEOTIDE SEQUENCE [LARGE SCALE GENOMIC DNA]</scope>
    <source>
        <strain evidence="3">DSM 44637</strain>
    </source>
</reference>
<dbReference type="PROSITE" id="PS51257">
    <property type="entry name" value="PROKAR_LIPOPROTEIN"/>
    <property type="match status" value="1"/>
</dbReference>
<evidence type="ECO:0000256" key="1">
    <source>
        <dbReference type="SAM" id="SignalP"/>
    </source>
</evidence>
<organism evidence="2 3">
    <name type="scientific">Amycolatopsis rubida</name>
    <dbReference type="NCBI Taxonomy" id="112413"/>
    <lineage>
        <taxon>Bacteria</taxon>
        <taxon>Bacillati</taxon>
        <taxon>Actinomycetota</taxon>
        <taxon>Actinomycetes</taxon>
        <taxon>Pseudonocardiales</taxon>
        <taxon>Pseudonocardiaceae</taxon>
        <taxon>Amycolatopsis</taxon>
    </lineage>
</organism>
<evidence type="ECO:0008006" key="4">
    <source>
        <dbReference type="Google" id="ProtNLM"/>
    </source>
</evidence>
<proteinExistence type="predicted"/>
<feature type="chain" id="PRO_5011618968" description="DUF4352 domain-containing protein" evidence="1">
    <location>
        <begin position="28"/>
        <end position="179"/>
    </location>
</feature>
<dbReference type="OrthoDB" id="3686846at2"/>
<gene>
    <name evidence="2" type="ORF">SAMN05421854_102529</name>
</gene>
<sequence>MAPPRTPKLLVTACLLFSVAACGGVNAREGSAALGVGNPAAQPAAEQASGDLQFGANHRFASGITVSLSAPQSFQPSPAAYPRSARAAAFYIQVTNNGTDPYRVSGLSVTATVAGKPAKQVVDATQGLGGVSDAGKDLMPGRSTQVTLAFAVPAGSARMAVRVRPSTGEPAVVTYCGDA</sequence>
<dbReference type="EMBL" id="FOWC01000002">
    <property type="protein sequence ID" value="SFO61093.1"/>
    <property type="molecule type" value="Genomic_DNA"/>
</dbReference>
<protein>
    <recommendedName>
        <fullName evidence="4">DUF4352 domain-containing protein</fullName>
    </recommendedName>
</protein>
<keyword evidence="1" id="KW-0732">Signal</keyword>
<dbReference type="AlphaFoldDB" id="A0A1I5IKP5"/>
<accession>A0A1I5IKP5</accession>
<feature type="signal peptide" evidence="1">
    <location>
        <begin position="1"/>
        <end position="27"/>
    </location>
</feature>
<dbReference type="RefSeq" id="WP_093573099.1">
    <property type="nucleotide sequence ID" value="NZ_FOWC01000002.1"/>
</dbReference>
<dbReference type="STRING" id="112413.SAMN05421854_102529"/>
<dbReference type="Proteomes" id="UP000199137">
    <property type="component" value="Unassembled WGS sequence"/>
</dbReference>
<evidence type="ECO:0000313" key="3">
    <source>
        <dbReference type="Proteomes" id="UP000199137"/>
    </source>
</evidence>